<dbReference type="EMBL" id="LAZR01040369">
    <property type="protein sequence ID" value="KKL14652.1"/>
    <property type="molecule type" value="Genomic_DNA"/>
</dbReference>
<comment type="caution">
    <text evidence="1">The sequence shown here is derived from an EMBL/GenBank/DDBJ whole genome shotgun (WGS) entry which is preliminary data.</text>
</comment>
<evidence type="ECO:0000313" key="1">
    <source>
        <dbReference type="EMBL" id="KKL14652.1"/>
    </source>
</evidence>
<organism evidence="1">
    <name type="scientific">marine sediment metagenome</name>
    <dbReference type="NCBI Taxonomy" id="412755"/>
    <lineage>
        <taxon>unclassified sequences</taxon>
        <taxon>metagenomes</taxon>
        <taxon>ecological metagenomes</taxon>
    </lineage>
</organism>
<sequence length="73" mass="8528">MEHKYITASDAFGRNGRYYTEAEKVMNVSLANYERQLIEPLINRIFARLLEENNAGTYSKRKEEEKETPEGRG</sequence>
<proteinExistence type="predicted"/>
<protein>
    <submittedName>
        <fullName evidence="1">Uncharacterized protein</fullName>
    </submittedName>
</protein>
<gene>
    <name evidence="1" type="ORF">LCGC14_2513490</name>
</gene>
<reference evidence="1" key="1">
    <citation type="journal article" date="2015" name="Nature">
        <title>Complex archaea that bridge the gap between prokaryotes and eukaryotes.</title>
        <authorList>
            <person name="Spang A."/>
            <person name="Saw J.H."/>
            <person name="Jorgensen S.L."/>
            <person name="Zaremba-Niedzwiedzka K."/>
            <person name="Martijn J."/>
            <person name="Lind A.E."/>
            <person name="van Eijk R."/>
            <person name="Schleper C."/>
            <person name="Guy L."/>
            <person name="Ettema T.J."/>
        </authorList>
    </citation>
    <scope>NUCLEOTIDE SEQUENCE</scope>
</reference>
<name>A0A0F9BLE9_9ZZZZ</name>
<accession>A0A0F9BLE9</accession>
<dbReference type="AlphaFoldDB" id="A0A0F9BLE9"/>